<gene>
    <name evidence="3" type="ORF">DHEL01_v210984</name>
</gene>
<dbReference type="SUPFAM" id="SSF51735">
    <property type="entry name" value="NAD(P)-binding Rossmann-fold domains"/>
    <property type="match status" value="1"/>
</dbReference>
<dbReference type="Gene3D" id="3.40.50.720">
    <property type="entry name" value="NAD(P)-binding Rossmann-like Domain"/>
    <property type="match status" value="1"/>
</dbReference>
<keyword evidence="2" id="KW-0560">Oxidoreductase</keyword>
<dbReference type="STRING" id="158607.A0A2P5HK50"/>
<dbReference type="PANTHER" id="PTHR24320:SF154">
    <property type="entry name" value="OXIDOREDUCTASE, SHORT-CHAIN DEHYDROGENASE_REDUCTASE FAMILY (AFU_ORTHOLOGUE AFUA_2G04560)"/>
    <property type="match status" value="1"/>
</dbReference>
<proteinExistence type="inferred from homology"/>
<dbReference type="Proteomes" id="UP000094444">
    <property type="component" value="Unassembled WGS sequence"/>
</dbReference>
<dbReference type="FunCoup" id="A0A2P5HK50">
    <property type="interactions" value="281"/>
</dbReference>
<protein>
    <submittedName>
        <fullName evidence="3">Short-chain dehydrogenase/reductase family Oxidoreductase</fullName>
    </submittedName>
</protein>
<dbReference type="InterPro" id="IPR036291">
    <property type="entry name" value="NAD(P)-bd_dom_sf"/>
</dbReference>
<accession>A0A2P5HK50</accession>
<reference evidence="3" key="1">
    <citation type="submission" date="2017-09" db="EMBL/GenBank/DDBJ databases">
        <title>Polyketide synthases of a Diaporthe helianthi virulent isolate.</title>
        <authorList>
            <person name="Baroncelli R."/>
        </authorList>
    </citation>
    <scope>NUCLEOTIDE SEQUENCE [LARGE SCALE GENOMIC DNA]</scope>
    <source>
        <strain evidence="3">7/96</strain>
    </source>
</reference>
<comment type="similarity">
    <text evidence="1">Belongs to the short-chain dehydrogenases/reductases (SDR) family.</text>
</comment>
<dbReference type="Pfam" id="PF00106">
    <property type="entry name" value="adh_short"/>
    <property type="match status" value="1"/>
</dbReference>
<dbReference type="OrthoDB" id="191139at2759"/>
<dbReference type="PRINTS" id="PR00081">
    <property type="entry name" value="GDHRDH"/>
</dbReference>
<keyword evidence="4" id="KW-1185">Reference proteome</keyword>
<dbReference type="PANTHER" id="PTHR24320">
    <property type="entry name" value="RETINOL DEHYDROGENASE"/>
    <property type="match status" value="1"/>
</dbReference>
<dbReference type="AlphaFoldDB" id="A0A2P5HK50"/>
<sequence>MDMGDVQGKVILVTGGTSGLGARSVVAFAQGYPAHLYFTGRNKKAADRVIQEATQSGSNNTPITFLQCDQASLASVKAAATRITSEQTRLDILMANAGIMNKPPGQTEDGYEVQFGTNHLAHALFIKILLPLMEKTSTKTRPKNTQHPAPLPVPNNADARIVLLTSTGLRGAPSGGIRFAELRTPQNMLVMGGMVRYGQSKLANLLYARELARRHPSVTSVSVTPGIVATDLVSSQSATHRAVIWASAMLMQGSLPPPEVAVQTQLWCATGPRGGIRNGGFYEPPGCLSGVSTKYTEDEALAGRLWEWTDHELEKWL</sequence>
<dbReference type="EMBL" id="MAVT02001562">
    <property type="protein sequence ID" value="POS70617.1"/>
    <property type="molecule type" value="Genomic_DNA"/>
</dbReference>
<dbReference type="InterPro" id="IPR002347">
    <property type="entry name" value="SDR_fam"/>
</dbReference>
<evidence type="ECO:0000313" key="4">
    <source>
        <dbReference type="Proteomes" id="UP000094444"/>
    </source>
</evidence>
<evidence type="ECO:0000313" key="3">
    <source>
        <dbReference type="EMBL" id="POS70617.1"/>
    </source>
</evidence>
<dbReference type="InParanoid" id="A0A2P5HK50"/>
<dbReference type="GO" id="GO:0016491">
    <property type="term" value="F:oxidoreductase activity"/>
    <property type="evidence" value="ECO:0007669"/>
    <property type="project" value="UniProtKB-KW"/>
</dbReference>
<name>A0A2P5HK50_DIAHE</name>
<evidence type="ECO:0000256" key="1">
    <source>
        <dbReference type="ARBA" id="ARBA00006484"/>
    </source>
</evidence>
<organism evidence="3 4">
    <name type="scientific">Diaporthe helianthi</name>
    <dbReference type="NCBI Taxonomy" id="158607"/>
    <lineage>
        <taxon>Eukaryota</taxon>
        <taxon>Fungi</taxon>
        <taxon>Dikarya</taxon>
        <taxon>Ascomycota</taxon>
        <taxon>Pezizomycotina</taxon>
        <taxon>Sordariomycetes</taxon>
        <taxon>Sordariomycetidae</taxon>
        <taxon>Diaporthales</taxon>
        <taxon>Diaporthaceae</taxon>
        <taxon>Diaporthe</taxon>
    </lineage>
</organism>
<comment type="caution">
    <text evidence="3">The sequence shown here is derived from an EMBL/GenBank/DDBJ whole genome shotgun (WGS) entry which is preliminary data.</text>
</comment>
<evidence type="ECO:0000256" key="2">
    <source>
        <dbReference type="ARBA" id="ARBA00023002"/>
    </source>
</evidence>